<protein>
    <recommendedName>
        <fullName evidence="5">DUF3298 domain-containing protein</fullName>
    </recommendedName>
</protein>
<organism evidence="3 4">
    <name type="scientific">Clostridium rhizosphaerae</name>
    <dbReference type="NCBI Taxonomy" id="2803861"/>
    <lineage>
        <taxon>Bacteria</taxon>
        <taxon>Bacillati</taxon>
        <taxon>Bacillota</taxon>
        <taxon>Clostridia</taxon>
        <taxon>Eubacteriales</taxon>
        <taxon>Clostridiaceae</taxon>
        <taxon>Clostridium</taxon>
    </lineage>
</organism>
<evidence type="ECO:0000313" key="3">
    <source>
        <dbReference type="EMBL" id="MBL4936944.1"/>
    </source>
</evidence>
<keyword evidence="2" id="KW-0732">Signal</keyword>
<sequence>MKALFRVLIIVLAILLTGCHNTPSKQTEPNKAVPSNSSAPSSLNPYHTAVDIKLVKKADKTKYLLSNGIEIKYGQKSAKTSKGEISAFSPQFSGLKDKALEAKINKSLGNDIENTAKNYAAKASKKPSELSFLATLNANNLLCITFYDLYSPPLDSFLYRLTDGKKLELKDLFTEGTDYVSLINQKVVENMLSEASEEENILKEPFTTIKPNQKFSISPSSLFIIFDAGESGFAEAHTVEIPLSTIDDYVDITDRYSGTERKTQERSDLIVRANNIFSSSKGEIINKKIGELWCYYPQFSGLRNDSFEKTINDTIKDGVYKVANNNLWDSESKVKSDDKHKATVQLQTIFNHYGIICITQNAYKLDKYEDLNDFYKVYSFDLKANKIIDAKEILNNYSLKDKNFKESFTNLAKQNLLKIYGSSNNQVANKINSALNYNLINDKSIIYFRKYTPDDPTSIVIHLNKDTIKGITDSMECEVSIKDIVKIPPEDFFK</sequence>
<dbReference type="Gene3D" id="3.90.640.20">
    <property type="entry name" value="Heat-shock cognate protein, ATPase"/>
    <property type="match status" value="1"/>
</dbReference>
<accession>A0ABS1TC42</accession>
<dbReference type="Proteomes" id="UP000632377">
    <property type="component" value="Unassembled WGS sequence"/>
</dbReference>
<reference evidence="3 4" key="1">
    <citation type="submission" date="2021-01" db="EMBL/GenBank/DDBJ databases">
        <title>Genome public.</title>
        <authorList>
            <person name="Liu C."/>
            <person name="Sun Q."/>
        </authorList>
    </citation>
    <scope>NUCLEOTIDE SEQUENCE [LARGE SCALE GENOMIC DNA]</scope>
    <source>
        <strain evidence="3 4">YIM B02515</strain>
    </source>
</reference>
<dbReference type="PROSITE" id="PS51257">
    <property type="entry name" value="PROKAR_LIPOPROTEIN"/>
    <property type="match status" value="1"/>
</dbReference>
<keyword evidence="4" id="KW-1185">Reference proteome</keyword>
<feature type="compositionally biased region" description="Low complexity" evidence="1">
    <location>
        <begin position="29"/>
        <end position="44"/>
    </location>
</feature>
<evidence type="ECO:0000256" key="2">
    <source>
        <dbReference type="SAM" id="SignalP"/>
    </source>
</evidence>
<evidence type="ECO:0000256" key="1">
    <source>
        <dbReference type="SAM" id="MobiDB-lite"/>
    </source>
</evidence>
<feature type="signal peptide" evidence="2">
    <location>
        <begin position="1"/>
        <end position="22"/>
    </location>
</feature>
<name>A0ABS1TC42_9CLOT</name>
<evidence type="ECO:0000313" key="4">
    <source>
        <dbReference type="Proteomes" id="UP000632377"/>
    </source>
</evidence>
<gene>
    <name evidence="3" type="ORF">JK636_14415</name>
</gene>
<proteinExistence type="predicted"/>
<dbReference type="RefSeq" id="WP_202749701.1">
    <property type="nucleotide sequence ID" value="NZ_JAESWC010000009.1"/>
</dbReference>
<feature type="chain" id="PRO_5046777270" description="DUF3298 domain-containing protein" evidence="2">
    <location>
        <begin position="23"/>
        <end position="494"/>
    </location>
</feature>
<dbReference type="Gene3D" id="3.30.565.40">
    <property type="entry name" value="Fervidobacterium nodosum Rt17-B1 like"/>
    <property type="match status" value="1"/>
</dbReference>
<feature type="region of interest" description="Disordered" evidence="1">
    <location>
        <begin position="22"/>
        <end position="44"/>
    </location>
</feature>
<dbReference type="EMBL" id="JAESWC010000009">
    <property type="protein sequence ID" value="MBL4936944.1"/>
    <property type="molecule type" value="Genomic_DNA"/>
</dbReference>
<evidence type="ECO:0008006" key="5">
    <source>
        <dbReference type="Google" id="ProtNLM"/>
    </source>
</evidence>
<dbReference type="InterPro" id="IPR037126">
    <property type="entry name" value="PdaC/RsiV-like_sf"/>
</dbReference>
<comment type="caution">
    <text evidence="3">The sequence shown here is derived from an EMBL/GenBank/DDBJ whole genome shotgun (WGS) entry which is preliminary data.</text>
</comment>